<evidence type="ECO:0000313" key="3">
    <source>
        <dbReference type="Proteomes" id="UP000053263"/>
    </source>
</evidence>
<feature type="region of interest" description="Disordered" evidence="1">
    <location>
        <begin position="241"/>
        <end position="398"/>
    </location>
</feature>
<sequence>MPRRVAVGREDNPPPLKRKRVDDDVSTTSKRNRADVSQGAPLTRPKTTVDLSSQRSGTVSKSAIPAQSSARNVPRGDFGAPVSSRDGRPVGQRVQASQPDRTYHGGPSMRAEPFVERGLGTREEAPTRFHDGPGRGQNSAELVGPAVRGHLTDVVDAGSVDFTDEHTRRRSRHKYPKPDYEAFIASFGRDDPPPRVSRPTYQRPPSVGPADSDADLPDGPYQMRSDEGFIDWQGKYYVPRDVPQHVDPVDRLQAQRNGGDQQRRGDSMAARRVQTLSQRRQDTRSYAQAAGPSRQANQVAGPSRQTNQVAGPSRHANNGPRTQATVTSRSRQPTPGQSRLQAPSRQGGTRLQPVSEYAGSRYRQGPPLEEEVDDDMGLGEDNIPRMMSYDTYGEYGSE</sequence>
<dbReference type="Proteomes" id="UP000053263">
    <property type="component" value="Unassembled WGS sequence"/>
</dbReference>
<gene>
    <name evidence="2" type="ORF">PLICRDRAFT_33152</name>
</gene>
<dbReference type="AlphaFoldDB" id="A0A0C9SPT5"/>
<feature type="compositionally biased region" description="Basic and acidic residues" evidence="1">
    <location>
        <begin position="113"/>
        <end position="133"/>
    </location>
</feature>
<feature type="compositionally biased region" description="Polar residues" evidence="1">
    <location>
        <begin position="294"/>
        <end position="349"/>
    </location>
</feature>
<reference evidence="2 3" key="1">
    <citation type="submission" date="2014-06" db="EMBL/GenBank/DDBJ databases">
        <title>Evolutionary Origins and Diversification of the Mycorrhizal Mutualists.</title>
        <authorList>
            <consortium name="DOE Joint Genome Institute"/>
            <consortium name="Mycorrhizal Genomics Consortium"/>
            <person name="Kohler A."/>
            <person name="Kuo A."/>
            <person name="Nagy L.G."/>
            <person name="Floudas D."/>
            <person name="Copeland A."/>
            <person name="Barry K.W."/>
            <person name="Cichocki N."/>
            <person name="Veneault-Fourrey C."/>
            <person name="LaButti K."/>
            <person name="Lindquist E.A."/>
            <person name="Lipzen A."/>
            <person name="Lundell T."/>
            <person name="Morin E."/>
            <person name="Murat C."/>
            <person name="Riley R."/>
            <person name="Ohm R."/>
            <person name="Sun H."/>
            <person name="Tunlid A."/>
            <person name="Henrissat B."/>
            <person name="Grigoriev I.V."/>
            <person name="Hibbett D.S."/>
            <person name="Martin F."/>
        </authorList>
    </citation>
    <scope>NUCLEOTIDE SEQUENCE [LARGE SCALE GENOMIC DNA]</scope>
    <source>
        <strain evidence="2 3">FD-325 SS-3</strain>
    </source>
</reference>
<keyword evidence="3" id="KW-1185">Reference proteome</keyword>
<feature type="region of interest" description="Disordered" evidence="1">
    <location>
        <begin position="1"/>
        <end position="227"/>
    </location>
</feature>
<proteinExistence type="predicted"/>
<name>A0A0C9SPT5_PLICR</name>
<organism evidence="2 3">
    <name type="scientific">Plicaturopsis crispa FD-325 SS-3</name>
    <dbReference type="NCBI Taxonomy" id="944288"/>
    <lineage>
        <taxon>Eukaryota</taxon>
        <taxon>Fungi</taxon>
        <taxon>Dikarya</taxon>
        <taxon>Basidiomycota</taxon>
        <taxon>Agaricomycotina</taxon>
        <taxon>Agaricomycetes</taxon>
        <taxon>Agaricomycetidae</taxon>
        <taxon>Amylocorticiales</taxon>
        <taxon>Amylocorticiaceae</taxon>
        <taxon>Plicatura</taxon>
        <taxon>Plicaturopsis crispa</taxon>
    </lineage>
</organism>
<feature type="compositionally biased region" description="Acidic residues" evidence="1">
    <location>
        <begin position="368"/>
        <end position="378"/>
    </location>
</feature>
<evidence type="ECO:0000313" key="2">
    <source>
        <dbReference type="EMBL" id="KII82972.1"/>
    </source>
</evidence>
<accession>A0A0C9SPT5</accession>
<dbReference type="EMBL" id="KN832591">
    <property type="protein sequence ID" value="KII82972.1"/>
    <property type="molecule type" value="Genomic_DNA"/>
</dbReference>
<dbReference type="HOGENOM" id="CLU_692829_0_0_1"/>
<protein>
    <submittedName>
        <fullName evidence="2">Uncharacterized protein</fullName>
    </submittedName>
</protein>
<feature type="compositionally biased region" description="Polar residues" evidence="1">
    <location>
        <begin position="45"/>
        <end position="71"/>
    </location>
</feature>
<evidence type="ECO:0000256" key="1">
    <source>
        <dbReference type="SAM" id="MobiDB-lite"/>
    </source>
</evidence>